<keyword evidence="2" id="KW-1185">Reference proteome</keyword>
<comment type="caution">
    <text evidence="1">The sequence shown here is derived from an EMBL/GenBank/DDBJ whole genome shotgun (WGS) entry which is preliminary data.</text>
</comment>
<reference evidence="1 2" key="1">
    <citation type="submission" date="2018-05" db="EMBL/GenBank/DDBJ databases">
        <title>Draft genome sequence of Scytalidium lignicola DSM 105466, a ubiquitous saprotrophic fungus.</title>
        <authorList>
            <person name="Buettner E."/>
            <person name="Gebauer A.M."/>
            <person name="Hofrichter M."/>
            <person name="Liers C."/>
            <person name="Kellner H."/>
        </authorList>
    </citation>
    <scope>NUCLEOTIDE SEQUENCE [LARGE SCALE GENOMIC DNA]</scope>
    <source>
        <strain evidence="1 2">DSM 105466</strain>
    </source>
</reference>
<proteinExistence type="predicted"/>
<organism evidence="1 2">
    <name type="scientific">Scytalidium lignicola</name>
    <name type="common">Hyphomycete</name>
    <dbReference type="NCBI Taxonomy" id="5539"/>
    <lineage>
        <taxon>Eukaryota</taxon>
        <taxon>Fungi</taxon>
        <taxon>Dikarya</taxon>
        <taxon>Ascomycota</taxon>
        <taxon>Pezizomycotina</taxon>
        <taxon>Leotiomycetes</taxon>
        <taxon>Leotiomycetes incertae sedis</taxon>
        <taxon>Scytalidium</taxon>
    </lineage>
</organism>
<dbReference type="Pfam" id="PF05721">
    <property type="entry name" value="PhyH"/>
    <property type="match status" value="1"/>
</dbReference>
<sequence length="340" mass="39099">MALTIPTTTVKKCSILTPEDIEHWMKYGYVVIKSAFTKEQADEKMRDLWVRLGYDPNDKKTWVMDRVNMPSHNQVLCSTFVPKVWQAICDLSGGADRIDENSPPSFSDNFICNFGKDEYIGQEFNPKGLDNWHVDGDFFMHYLDSPEQSMLIIPLYTDIKPGCGGTVICPGGMEIIAKHLAAHPEGVTPRMVPRGEEPKHKDLDWFIEKVQQFPKEAFHEMTGNVGDVVLMHPLMLHSASKNTLRAPRVITNPTFRMKEPFKFSRHNPDDYSLIELKTLSFLGVDRFDYQITGKREYLNPTRIEIHARMKEEERLRLAGALRKGNMEKGYDINRLEGEVF</sequence>
<dbReference type="Proteomes" id="UP000258309">
    <property type="component" value="Unassembled WGS sequence"/>
</dbReference>
<dbReference type="OMA" id="FLENGWI"/>
<dbReference type="SUPFAM" id="SSF51197">
    <property type="entry name" value="Clavaminate synthase-like"/>
    <property type="match status" value="1"/>
</dbReference>
<dbReference type="OrthoDB" id="4664297at2759"/>
<evidence type="ECO:0008006" key="3">
    <source>
        <dbReference type="Google" id="ProtNLM"/>
    </source>
</evidence>
<name>A0A3E2H620_SCYLI</name>
<accession>A0A3E2H620</accession>
<evidence type="ECO:0000313" key="2">
    <source>
        <dbReference type="Proteomes" id="UP000258309"/>
    </source>
</evidence>
<feature type="non-terminal residue" evidence="1">
    <location>
        <position position="340"/>
    </location>
</feature>
<gene>
    <name evidence="1" type="ORF">B7463_g7513</name>
</gene>
<dbReference type="AlphaFoldDB" id="A0A3E2H620"/>
<dbReference type="EMBL" id="NCSJ02000149">
    <property type="protein sequence ID" value="RFU28829.1"/>
    <property type="molecule type" value="Genomic_DNA"/>
</dbReference>
<feature type="non-terminal residue" evidence="1">
    <location>
        <position position="1"/>
    </location>
</feature>
<protein>
    <recommendedName>
        <fullName evidence="3">Phytanoyl-CoA dioxygenase</fullName>
    </recommendedName>
</protein>
<dbReference type="Gene3D" id="2.60.120.620">
    <property type="entry name" value="q2cbj1_9rhob like domain"/>
    <property type="match status" value="1"/>
</dbReference>
<evidence type="ECO:0000313" key="1">
    <source>
        <dbReference type="EMBL" id="RFU28829.1"/>
    </source>
</evidence>
<dbReference type="InterPro" id="IPR008775">
    <property type="entry name" value="Phytyl_CoA_dOase-like"/>
</dbReference>